<feature type="compositionally biased region" description="Basic residues" evidence="1">
    <location>
        <begin position="1"/>
        <end position="14"/>
    </location>
</feature>
<name>A0A8B8CXT1_CRAVI</name>
<dbReference type="AlphaFoldDB" id="A0A8B8CXT1"/>
<dbReference type="GeneID" id="111122787"/>
<evidence type="ECO:0000313" key="3">
    <source>
        <dbReference type="RefSeq" id="XP_022320425.1"/>
    </source>
</evidence>
<dbReference type="SUPFAM" id="SSF48371">
    <property type="entry name" value="ARM repeat"/>
    <property type="match status" value="1"/>
</dbReference>
<feature type="region of interest" description="Disordered" evidence="1">
    <location>
        <begin position="454"/>
        <end position="573"/>
    </location>
</feature>
<evidence type="ECO:0000313" key="2">
    <source>
        <dbReference type="Proteomes" id="UP000694844"/>
    </source>
</evidence>
<dbReference type="OrthoDB" id="6146330at2759"/>
<reference evidence="3" key="1">
    <citation type="submission" date="2025-08" db="UniProtKB">
        <authorList>
            <consortium name="RefSeq"/>
        </authorList>
    </citation>
    <scope>IDENTIFICATION</scope>
    <source>
        <tissue evidence="3">Whole sample</tissue>
    </source>
</reference>
<organism evidence="2 3">
    <name type="scientific">Crassostrea virginica</name>
    <name type="common">Eastern oyster</name>
    <dbReference type="NCBI Taxonomy" id="6565"/>
    <lineage>
        <taxon>Eukaryota</taxon>
        <taxon>Metazoa</taxon>
        <taxon>Spiralia</taxon>
        <taxon>Lophotrochozoa</taxon>
        <taxon>Mollusca</taxon>
        <taxon>Bivalvia</taxon>
        <taxon>Autobranchia</taxon>
        <taxon>Pteriomorphia</taxon>
        <taxon>Ostreida</taxon>
        <taxon>Ostreoidea</taxon>
        <taxon>Ostreidae</taxon>
        <taxon>Crassostrea</taxon>
    </lineage>
</organism>
<feature type="region of interest" description="Disordered" evidence="1">
    <location>
        <begin position="1"/>
        <end position="25"/>
    </location>
</feature>
<protein>
    <submittedName>
        <fullName evidence="3">Uncharacterized protein LOC111122787 isoform X1</fullName>
    </submittedName>
</protein>
<evidence type="ECO:0000256" key="1">
    <source>
        <dbReference type="SAM" id="MobiDB-lite"/>
    </source>
</evidence>
<dbReference type="KEGG" id="cvn:111122787"/>
<feature type="compositionally biased region" description="Acidic residues" evidence="1">
    <location>
        <begin position="465"/>
        <end position="490"/>
    </location>
</feature>
<keyword evidence="2" id="KW-1185">Reference proteome</keyword>
<accession>A0A8B8CXT1</accession>
<dbReference type="InterPro" id="IPR016024">
    <property type="entry name" value="ARM-type_fold"/>
</dbReference>
<gene>
    <name evidence="3" type="primary">LOC111122787</name>
</gene>
<dbReference type="RefSeq" id="XP_022320425.1">
    <property type="nucleotide sequence ID" value="XM_022464717.1"/>
</dbReference>
<dbReference type="Proteomes" id="UP000694844">
    <property type="component" value="Chromosome 3"/>
</dbReference>
<sequence>MRRAKTGIPFKRHRPPEVRRQKSAMTSWMDDDNLSLSFNTSTAQTTRSKEHDGPSLDQVIKAVLNQQRQDILNKRQEVYGTARYVAERMLLLTNGLHSLFRRYIRTTKTGKVDILDFRALDPCVFQCCVAIKRPIRPQTFMFRHKRPREFPSHRMLLCINDTIPKVERVQVQHEWGHCVDRHGVIRPDFVLKWFNKGLEMTREAVMSEIAYMFDDPGPVSFDLCSYTSAKDGTLWLEVMELLDGTPTKEFRINFIPCIPLQEIPKQLSLPIPIPNRRPYFEMNSDVRATITKTIDRGVELFCLEARMFRWDLKTKFDPSIAVSWQVGSGPLEDRAYKIISGMPTGSHFDNIILILGKMKRENPDAFSSISYRMIIHAILHVHRRCMGSFSKCDEWLLAVLEFLLSEIRNRSAPSFFLNKLDFLSEYNRKAVEKTEKALRVIIRDLQSNPEALYRIVNYEEPKSDNEEEDEDEEEEEEEEKDDDDDYEPPESSDGKRSFEEDCEFENDNYITDVTRADDSQESESDDRNWVPNGSHEDSNLATSDTLSRDGDIAVSYDDTSEPYTDDDISKKRG</sequence>
<proteinExistence type="predicted"/>